<feature type="transmembrane region" description="Helical" evidence="2">
    <location>
        <begin position="649"/>
        <end position="682"/>
    </location>
</feature>
<evidence type="ECO:0000313" key="3">
    <source>
        <dbReference type="EMBL" id="PFX13646.1"/>
    </source>
</evidence>
<dbReference type="GO" id="GO:0042157">
    <property type="term" value="P:lipoprotein metabolic process"/>
    <property type="evidence" value="ECO:0007669"/>
    <property type="project" value="InterPro"/>
</dbReference>
<dbReference type="InterPro" id="IPR008405">
    <property type="entry name" value="ApoL"/>
</dbReference>
<evidence type="ECO:0000256" key="1">
    <source>
        <dbReference type="ARBA" id="ARBA00010090"/>
    </source>
</evidence>
<dbReference type="AlphaFoldDB" id="A0A2B4R917"/>
<proteinExistence type="inferred from homology"/>
<dbReference type="PANTHER" id="PTHR14096">
    <property type="entry name" value="APOLIPOPROTEIN L"/>
    <property type="match status" value="1"/>
</dbReference>
<keyword evidence="2" id="KW-0472">Membrane</keyword>
<dbReference type="Pfam" id="PF05461">
    <property type="entry name" value="ApoL"/>
    <property type="match status" value="1"/>
</dbReference>
<sequence>MQDLWRKPVEETKTRNLDLSYVHGKVEKQQKACNHNFECDYKGVARNDFTVEFQDLEGNNNFGTIHTYAKVEEKCQQAICAYQKCCCNLVSNYYGIIEVLERDYDQLPKYRGRTVVNHITRVKTSNSKHSPCKLYCGSMAGAVNSYFTKNVTLLRFDDCQRSNGNILIPTTITLARIRKTAQYQPNVQFSINMSEQTVKQTLEAAFPDFDLNIGFSCAGINSQRNTFNLDGNSRIWDGLTIRRNLKGNSALYIVMDEPPPPPADAVEWLRNNLYYEATIKPAQSPMQGGDPFKVTFVPVLQETVTLGSAIFKKNNHSFASVELERSAKFGYLHGSSIPAAQEPGWADVEIESDRGILLGRTRIFYYPDERQVVVMVQQPSVFRNFCENMNRNSHGTYNSSTGRPQTSAAFGHEQQVQLLCLLVYTAAKEGAQHFVETIFTCSVGRMVFDAYKSNSQLPEVIARENGKLETARYLENITYRLLTESSASNECLKVVDWSELAKATNRAQQQLDLRNEIKRNLIIKTSDDTNNSRTVETSSKVSVSKSLESKEATRTEFKAQEDIQATLGPTEKKWDRIVDNPEDLNSLSIDLSELEMEQVGDVLAELQVRMIKIFSKLIETAESFHAAADKLDEVWKDCKAVRFVGTSSILGGLVMLGGGIASLMTAGAATAFIAAGIGFYVGGTIVKGGAHFYEEVKNSIEITKAEDLLQKLLVGIYEVDAIALSKLGTLEENNLWYLRYLAETQGLNDPIKNILAELAALRRKQAIYTKDFARTGTKTRSKSSFEACSSKLKSLDEVLLNSNVSTIIWDTEKLGLTIKDVIENKGSEAAKILRKKANELEKLAVLSEEITTAQKSASLGTFRRETNPCLNLMI</sequence>
<keyword evidence="4" id="KW-1185">Reference proteome</keyword>
<reference evidence="4" key="1">
    <citation type="journal article" date="2017" name="bioRxiv">
        <title>Comparative analysis of the genomes of Stylophora pistillata and Acropora digitifera provides evidence for extensive differences between species of corals.</title>
        <authorList>
            <person name="Voolstra C.R."/>
            <person name="Li Y."/>
            <person name="Liew Y.J."/>
            <person name="Baumgarten S."/>
            <person name="Zoccola D."/>
            <person name="Flot J.-F."/>
            <person name="Tambutte S."/>
            <person name="Allemand D."/>
            <person name="Aranda M."/>
        </authorList>
    </citation>
    <scope>NUCLEOTIDE SEQUENCE [LARGE SCALE GENOMIC DNA]</scope>
</reference>
<gene>
    <name evidence="3" type="ORF">AWC38_SpisGene22257</name>
</gene>
<comment type="similarity">
    <text evidence="1">Belongs to the apolipoprotein L family.</text>
</comment>
<dbReference type="GO" id="GO:0006869">
    <property type="term" value="P:lipid transport"/>
    <property type="evidence" value="ECO:0007669"/>
    <property type="project" value="InterPro"/>
</dbReference>
<dbReference type="EMBL" id="LSMT01000925">
    <property type="protein sequence ID" value="PFX13646.1"/>
    <property type="molecule type" value="Genomic_DNA"/>
</dbReference>
<dbReference type="Proteomes" id="UP000225706">
    <property type="component" value="Unassembled WGS sequence"/>
</dbReference>
<evidence type="ECO:0000256" key="2">
    <source>
        <dbReference type="SAM" id="Phobius"/>
    </source>
</evidence>
<comment type="caution">
    <text evidence="3">The sequence shown here is derived from an EMBL/GenBank/DDBJ whole genome shotgun (WGS) entry which is preliminary data.</text>
</comment>
<accession>A0A2B4R917</accession>
<organism evidence="3 4">
    <name type="scientific">Stylophora pistillata</name>
    <name type="common">Smooth cauliflower coral</name>
    <dbReference type="NCBI Taxonomy" id="50429"/>
    <lineage>
        <taxon>Eukaryota</taxon>
        <taxon>Metazoa</taxon>
        <taxon>Cnidaria</taxon>
        <taxon>Anthozoa</taxon>
        <taxon>Hexacorallia</taxon>
        <taxon>Scleractinia</taxon>
        <taxon>Astrocoeniina</taxon>
        <taxon>Pocilloporidae</taxon>
        <taxon>Stylophora</taxon>
    </lineage>
</organism>
<evidence type="ECO:0000313" key="4">
    <source>
        <dbReference type="Proteomes" id="UP000225706"/>
    </source>
</evidence>
<dbReference type="PANTHER" id="PTHR14096:SF28">
    <property type="entry name" value="APOLIPOPROTEIN L, 1-RELATED"/>
    <property type="match status" value="1"/>
</dbReference>
<evidence type="ECO:0008006" key="5">
    <source>
        <dbReference type="Google" id="ProtNLM"/>
    </source>
</evidence>
<name>A0A2B4R917_STYPI</name>
<dbReference type="GO" id="GO:0005576">
    <property type="term" value="C:extracellular region"/>
    <property type="evidence" value="ECO:0007669"/>
    <property type="project" value="InterPro"/>
</dbReference>
<dbReference type="OrthoDB" id="5985658at2759"/>
<keyword evidence="2" id="KW-1133">Transmembrane helix</keyword>
<dbReference type="GO" id="GO:0008289">
    <property type="term" value="F:lipid binding"/>
    <property type="evidence" value="ECO:0007669"/>
    <property type="project" value="InterPro"/>
</dbReference>
<keyword evidence="2" id="KW-0812">Transmembrane</keyword>
<protein>
    <recommendedName>
        <fullName evidence="5">Apolipoprotein L3</fullName>
    </recommendedName>
</protein>
<dbReference type="GO" id="GO:0016020">
    <property type="term" value="C:membrane"/>
    <property type="evidence" value="ECO:0007669"/>
    <property type="project" value="TreeGrafter"/>
</dbReference>